<reference evidence="1 2" key="1">
    <citation type="submission" date="2017-05" db="EMBL/GenBank/DDBJ databases">
        <authorList>
            <person name="Song R."/>
            <person name="Chenine A.L."/>
            <person name="Ruprecht R.M."/>
        </authorList>
    </citation>
    <scope>NUCLEOTIDE SEQUENCE [LARGE SCALE GENOMIC DNA]</scope>
    <source>
        <strain evidence="1 2">CFBP 1590</strain>
    </source>
</reference>
<proteinExistence type="predicted"/>
<gene>
    <name evidence="1" type="ORF">CFBP1590__2956</name>
</gene>
<dbReference type="AlphaFoldDB" id="A0A1Y6JNX7"/>
<name>A0A1Y6JNX7_PSEVI</name>
<sequence>MKVRFAIVDPDILTPVRDAVDLLKHAVNNGHMDDIDAATAQLLALTADCQSIDLSEEDWRAFLNGIWKGNPRIKSSYLLPGAVCVSLFPTIAVDAQVLELPMDDEMGDANV</sequence>
<organism evidence="1 2">
    <name type="scientific">Pseudomonas viridiflava</name>
    <name type="common">Phytomonas viridiflava</name>
    <dbReference type="NCBI Taxonomy" id="33069"/>
    <lineage>
        <taxon>Bacteria</taxon>
        <taxon>Pseudomonadati</taxon>
        <taxon>Pseudomonadota</taxon>
        <taxon>Gammaproteobacteria</taxon>
        <taxon>Pseudomonadales</taxon>
        <taxon>Pseudomonadaceae</taxon>
        <taxon>Pseudomonas</taxon>
    </lineage>
</organism>
<dbReference type="KEGG" id="pvd:CFBP1590__2956"/>
<dbReference type="RefSeq" id="WP_088235356.1">
    <property type="nucleotide sequence ID" value="NZ_LT855380.1"/>
</dbReference>
<accession>A0A1Y6JNX7</accession>
<protein>
    <submittedName>
        <fullName evidence="1">Uncharacterized protein</fullName>
    </submittedName>
</protein>
<dbReference type="EMBL" id="LT855380">
    <property type="protein sequence ID" value="SMS10542.1"/>
    <property type="molecule type" value="Genomic_DNA"/>
</dbReference>
<evidence type="ECO:0000313" key="1">
    <source>
        <dbReference type="EMBL" id="SMS10542.1"/>
    </source>
</evidence>
<evidence type="ECO:0000313" key="2">
    <source>
        <dbReference type="Proteomes" id="UP000196842"/>
    </source>
</evidence>
<dbReference type="Proteomes" id="UP000196842">
    <property type="component" value="Chromosome I"/>
</dbReference>
<dbReference type="GeneID" id="47764613"/>